<dbReference type="EMBL" id="CAJVPM010002321">
    <property type="protein sequence ID" value="CAG8484279.1"/>
    <property type="molecule type" value="Genomic_DNA"/>
</dbReference>
<name>A0ACA9KNS3_9GLOM</name>
<accession>A0ACA9KNS3</accession>
<evidence type="ECO:0000313" key="2">
    <source>
        <dbReference type="Proteomes" id="UP000789860"/>
    </source>
</evidence>
<keyword evidence="2" id="KW-1185">Reference proteome</keyword>
<sequence length="54" mass="6037">QQHSVVAEEAGTERTWEKCESNSSSDSNKCISLTKGIKKESSFSSSFYNKSFKI</sequence>
<evidence type="ECO:0000313" key="1">
    <source>
        <dbReference type="EMBL" id="CAG8484279.1"/>
    </source>
</evidence>
<dbReference type="Proteomes" id="UP000789860">
    <property type="component" value="Unassembled WGS sequence"/>
</dbReference>
<feature type="non-terminal residue" evidence="1">
    <location>
        <position position="1"/>
    </location>
</feature>
<gene>
    <name evidence="1" type="ORF">SCALOS_LOCUS2561</name>
</gene>
<protein>
    <submittedName>
        <fullName evidence="1">10564_t:CDS:1</fullName>
    </submittedName>
</protein>
<organism evidence="1 2">
    <name type="scientific">Scutellospora calospora</name>
    <dbReference type="NCBI Taxonomy" id="85575"/>
    <lineage>
        <taxon>Eukaryota</taxon>
        <taxon>Fungi</taxon>
        <taxon>Fungi incertae sedis</taxon>
        <taxon>Mucoromycota</taxon>
        <taxon>Glomeromycotina</taxon>
        <taxon>Glomeromycetes</taxon>
        <taxon>Diversisporales</taxon>
        <taxon>Gigasporaceae</taxon>
        <taxon>Scutellospora</taxon>
    </lineage>
</organism>
<proteinExistence type="predicted"/>
<reference evidence="1" key="1">
    <citation type="submission" date="2021-06" db="EMBL/GenBank/DDBJ databases">
        <authorList>
            <person name="Kallberg Y."/>
            <person name="Tangrot J."/>
            <person name="Rosling A."/>
        </authorList>
    </citation>
    <scope>NUCLEOTIDE SEQUENCE</scope>
    <source>
        <strain evidence="1">AU212A</strain>
    </source>
</reference>
<comment type="caution">
    <text evidence="1">The sequence shown here is derived from an EMBL/GenBank/DDBJ whole genome shotgun (WGS) entry which is preliminary data.</text>
</comment>